<dbReference type="InterPro" id="IPR052219">
    <property type="entry name" value="Photolyase_Class-2"/>
</dbReference>
<dbReference type="GO" id="GO:0003904">
    <property type="term" value="F:deoxyribodipyrimidine photo-lyase activity"/>
    <property type="evidence" value="ECO:0007669"/>
    <property type="project" value="TreeGrafter"/>
</dbReference>
<sequence length="188" mass="19843">CALGLRCCGLQAKKILEWTASPEDAIELAIYLNDKYELDGRDPNGYVGVMWSMVGIHDQGWGERAIFGKIRYMNYAGCKRKFDIPGYVSYVNRAVKAELNARQKKATAVAVRNEAANGSGASGSNAPAKAVGVGGAKVATAGDRRLARVKAEAKEAAEEAEAVVMAPLATGASAAEAKVNVKKEIVPA</sequence>
<dbReference type="AlphaFoldDB" id="A0A699Z254"/>
<dbReference type="Gene3D" id="1.10.579.10">
    <property type="entry name" value="DNA Cyclobutane Dipyrimidine Photolyase, subunit A, domain 3"/>
    <property type="match status" value="1"/>
</dbReference>
<dbReference type="SUPFAM" id="SSF48173">
    <property type="entry name" value="Cryptochrome/photolyase FAD-binding domain"/>
    <property type="match status" value="1"/>
</dbReference>
<protein>
    <recommendedName>
        <fullName evidence="3">Deoxyribodipyrimidine photo-lyase</fullName>
    </recommendedName>
</protein>
<dbReference type="EMBL" id="BLLF01000623">
    <property type="protein sequence ID" value="GFH13538.1"/>
    <property type="molecule type" value="Genomic_DNA"/>
</dbReference>
<dbReference type="GO" id="GO:0000719">
    <property type="term" value="P:photoreactive repair"/>
    <property type="evidence" value="ECO:0007669"/>
    <property type="project" value="TreeGrafter"/>
</dbReference>
<dbReference type="Proteomes" id="UP000485058">
    <property type="component" value="Unassembled WGS sequence"/>
</dbReference>
<dbReference type="InterPro" id="IPR036134">
    <property type="entry name" value="Crypto/Photolyase_FAD-like_sf"/>
</dbReference>
<evidence type="ECO:0008006" key="3">
    <source>
        <dbReference type="Google" id="ProtNLM"/>
    </source>
</evidence>
<dbReference type="PANTHER" id="PTHR10211">
    <property type="entry name" value="DEOXYRIBODIPYRIMIDINE PHOTOLYASE"/>
    <property type="match status" value="1"/>
</dbReference>
<accession>A0A699Z254</accession>
<comment type="caution">
    <text evidence="1">The sequence shown here is derived from an EMBL/GenBank/DDBJ whole genome shotgun (WGS) entry which is preliminary data.</text>
</comment>
<name>A0A699Z254_HAELA</name>
<dbReference type="PANTHER" id="PTHR10211:SF0">
    <property type="entry name" value="DEOXYRIBODIPYRIMIDINE PHOTO-LYASE"/>
    <property type="match status" value="1"/>
</dbReference>
<dbReference type="PROSITE" id="PS01084">
    <property type="entry name" value="DNA_PHOTOLYASES_2_2"/>
    <property type="match status" value="1"/>
</dbReference>
<dbReference type="InterPro" id="IPR032673">
    <property type="entry name" value="DNA_photolyase_2_CS"/>
</dbReference>
<gene>
    <name evidence="1" type="ORF">HaLaN_09438</name>
</gene>
<evidence type="ECO:0000313" key="2">
    <source>
        <dbReference type="Proteomes" id="UP000485058"/>
    </source>
</evidence>
<proteinExistence type="predicted"/>
<reference evidence="1 2" key="1">
    <citation type="submission" date="2020-02" db="EMBL/GenBank/DDBJ databases">
        <title>Draft genome sequence of Haematococcus lacustris strain NIES-144.</title>
        <authorList>
            <person name="Morimoto D."/>
            <person name="Nakagawa S."/>
            <person name="Yoshida T."/>
            <person name="Sawayama S."/>
        </authorList>
    </citation>
    <scope>NUCLEOTIDE SEQUENCE [LARGE SCALE GENOMIC DNA]</scope>
    <source>
        <strain evidence="1 2">NIES-144</strain>
    </source>
</reference>
<evidence type="ECO:0000313" key="1">
    <source>
        <dbReference type="EMBL" id="GFH13538.1"/>
    </source>
</evidence>
<organism evidence="1 2">
    <name type="scientific">Haematococcus lacustris</name>
    <name type="common">Green alga</name>
    <name type="synonym">Haematococcus pluvialis</name>
    <dbReference type="NCBI Taxonomy" id="44745"/>
    <lineage>
        <taxon>Eukaryota</taxon>
        <taxon>Viridiplantae</taxon>
        <taxon>Chlorophyta</taxon>
        <taxon>core chlorophytes</taxon>
        <taxon>Chlorophyceae</taxon>
        <taxon>CS clade</taxon>
        <taxon>Chlamydomonadales</taxon>
        <taxon>Haematococcaceae</taxon>
        <taxon>Haematococcus</taxon>
    </lineage>
</organism>
<feature type="non-terminal residue" evidence="1">
    <location>
        <position position="1"/>
    </location>
</feature>
<keyword evidence="2" id="KW-1185">Reference proteome</keyword>